<dbReference type="AlphaFoldDB" id="A0A5B8UEU3"/>
<dbReference type="RefSeq" id="WP_146782290.1">
    <property type="nucleotide sequence ID" value="NZ_BAABIO010000006.1"/>
</dbReference>
<keyword evidence="3" id="KW-1185">Reference proteome</keyword>
<dbReference type="Gene3D" id="1.10.287.1490">
    <property type="match status" value="1"/>
</dbReference>
<organism evidence="2 3">
    <name type="scientific">Flavisolibacter ginsenosidimutans</name>
    <dbReference type="NCBI Taxonomy" id="661481"/>
    <lineage>
        <taxon>Bacteria</taxon>
        <taxon>Pseudomonadati</taxon>
        <taxon>Bacteroidota</taxon>
        <taxon>Chitinophagia</taxon>
        <taxon>Chitinophagales</taxon>
        <taxon>Chitinophagaceae</taxon>
        <taxon>Flavisolibacter</taxon>
    </lineage>
</organism>
<evidence type="ECO:0000313" key="2">
    <source>
        <dbReference type="EMBL" id="QEC54826.1"/>
    </source>
</evidence>
<evidence type="ECO:0008006" key="4">
    <source>
        <dbReference type="Google" id="ProtNLM"/>
    </source>
</evidence>
<sequence length="402" mass="46215">MTANLLTVKAFLDKVKSLGFWGRLFGWTAVRHDLVDAASALTSLQNELSSAQQNIASVQMQFSVLQETKRNLETQFQNLNKELGAYKERAQNCERDLQAVREENIQLKKEDEFRAQKYSEEIVSLQGIKQQLQEERAKEVQQRYEEEVERLKSLKETWAAHQTDVQGRMKQICQKHTLHYVDKAPFRGDPDNTLFIADEYVVFDAKSPAGDDLKNFPLYLKAQAEGAKKYAKLDSVKKDIFLIVPTNTLHCIKDFVYNLADYDVYVVSADSLEPLILSLCKIEDYEFAEQLSPEERENICRIIGKFAHLSKRRIQIDAFFARQFIELAYKCENSLPADIHEKVLEFERSEKLNPPQEKRAKAINTKELENENGKIETEVAAKGVALPNNDIAVVLNELSLYK</sequence>
<dbReference type="KEGG" id="fgg:FSB75_02555"/>
<dbReference type="EMBL" id="CP042433">
    <property type="protein sequence ID" value="QEC54826.1"/>
    <property type="molecule type" value="Genomic_DNA"/>
</dbReference>
<keyword evidence="1" id="KW-0175">Coiled coil</keyword>
<name>A0A5B8UEU3_9BACT</name>
<proteinExistence type="predicted"/>
<evidence type="ECO:0000313" key="3">
    <source>
        <dbReference type="Proteomes" id="UP000321204"/>
    </source>
</evidence>
<evidence type="ECO:0000256" key="1">
    <source>
        <dbReference type="SAM" id="Coils"/>
    </source>
</evidence>
<dbReference type="Proteomes" id="UP000321204">
    <property type="component" value="Chromosome"/>
</dbReference>
<accession>A0A5B8UEU3</accession>
<gene>
    <name evidence="2" type="ORF">FSB75_02555</name>
</gene>
<reference evidence="2 3" key="1">
    <citation type="journal article" date="2015" name="Int. J. Syst. Evol. Microbiol.">
        <title>Flavisolibacter ginsenosidimutans sp. nov., with ginsenoside-converting activity isolated from soil used for cultivating ginseng.</title>
        <authorList>
            <person name="Zhao Y."/>
            <person name="Liu Q."/>
            <person name="Kang M.S."/>
            <person name="Jin F."/>
            <person name="Yu H."/>
            <person name="Im W.T."/>
        </authorList>
    </citation>
    <scope>NUCLEOTIDE SEQUENCE [LARGE SCALE GENOMIC DNA]</scope>
    <source>
        <strain evidence="2 3">Gsoil 636</strain>
    </source>
</reference>
<feature type="coiled-coil region" evidence="1">
    <location>
        <begin position="34"/>
        <end position="157"/>
    </location>
</feature>
<dbReference type="OrthoDB" id="642250at2"/>
<protein>
    <recommendedName>
        <fullName evidence="4">DNA recombination protein RmuC</fullName>
    </recommendedName>
</protein>